<proteinExistence type="predicted"/>
<keyword evidence="4" id="KW-1185">Reference proteome</keyword>
<dbReference type="Pfam" id="PF01364">
    <property type="entry name" value="Peptidase_C25"/>
    <property type="match status" value="1"/>
</dbReference>
<accession>I0K3X7</accession>
<dbReference type="GO" id="GO:0008234">
    <property type="term" value="F:cysteine-type peptidase activity"/>
    <property type="evidence" value="ECO:0007669"/>
    <property type="project" value="InterPro"/>
</dbReference>
<dbReference type="PATRIC" id="fig|1166018.3.peg.2535"/>
<evidence type="ECO:0000313" key="4">
    <source>
        <dbReference type="Proteomes" id="UP000011058"/>
    </source>
</evidence>
<dbReference type="HOGENOM" id="CLU_004870_0_0_10"/>
<protein>
    <recommendedName>
        <fullName evidence="2">Gingipain domain-containing protein</fullName>
    </recommendedName>
</protein>
<reference evidence="3 4" key="1">
    <citation type="journal article" date="2012" name="J. Bacteriol.">
        <title>Genome Sequence of Fibrella aestuarina BUZ 2T, a Filamentous Marine Bacterium.</title>
        <authorList>
            <person name="Filippini M."/>
            <person name="Qi W."/>
            <person name="Blom J."/>
            <person name="Goesmann A."/>
            <person name="Smits T.H."/>
            <person name="Bagheri H.C."/>
        </authorList>
    </citation>
    <scope>NUCLEOTIDE SEQUENCE [LARGE SCALE GENOMIC DNA]</scope>
    <source>
        <strain evidence="4">BUZ 2T</strain>
    </source>
</reference>
<evidence type="ECO:0000313" key="3">
    <source>
        <dbReference type="EMBL" id="CCG98830.1"/>
    </source>
</evidence>
<dbReference type="OrthoDB" id="9809780at2"/>
<evidence type="ECO:0000256" key="1">
    <source>
        <dbReference type="ARBA" id="ARBA00022729"/>
    </source>
</evidence>
<dbReference type="KEGG" id="fae:FAES_0819"/>
<dbReference type="eggNOG" id="COG1572">
    <property type="taxonomic scope" value="Bacteria"/>
</dbReference>
<dbReference type="Gene3D" id="3.40.50.10390">
    <property type="entry name" value="Gingipain r, domain 1"/>
    <property type="match status" value="1"/>
</dbReference>
<dbReference type="GO" id="GO:0006508">
    <property type="term" value="P:proteolysis"/>
    <property type="evidence" value="ECO:0007669"/>
    <property type="project" value="InterPro"/>
</dbReference>
<keyword evidence="1" id="KW-0732">Signal</keyword>
<sequence>MRNLYSWYKRARTDRQFVALLTVCFLQAAVSIPGLAQSVLATGKWYKIGVLGTGVYQLDYAKLTQLDPAFANADPRLFRLYGNGGAPLPQPNNAPRPADLTENAIQVRGETDGRFDAGDALLFYAQGPRTISRDARTGRFRHQFNPYTDTTFYFLTIGTTNGKRIATRPADVLTSGPISSTFTDYAVYERDTTKVPGVNSGRDWLGDSYGLYPQQTVSFRLPGRVANVPSLVTLSAVAVSLQPSAFGVTQGTQSVVKASFPAISSYIYAPRGAPQLVSGQAVLSNTGDDLAFTLTYDALGASGAAAYLDYLTVQTSRLIAQYEQPIWVRSGPGRYAATQATNDLLIWDVQQPTNPVQQTYALANGQASWSVADSASFYLYTTRNLGTPATITRLANQNLRAQPTPNLLIVSPDAWRDQAERLAQFRRDNDKLTVLVVSPQQIYNEFSTGQQDPTAIRDYCRFLSGRATGQANTLRYLLLMGDASYDFRNKAGLLPATQQANLVPTYESRESLDPVRSFSSDDYFGFLKDTDGDWAETPAGNHLLDIGVGRLAVKTPAEARNVVDKLIRYATDKRLLGDWRSRLTLVADDGDYNIHNQDADRLAAMVEAYHPEFRPERLFLAQYPKDTTGKDALDRPIEKAPQVNQAIGRAIDDGRLIINYAGHGGTNGWAQEQILTVGDILAWRNSRLPLFVTATCAFGRYDNPVEVSGAELAQLDRAGGAIGLLTTARPVYANTNYLLNEAFYRAIFKAIESNGQEAAGTLPRLGDVMRDTKNNSLSDVLNRNFTLLGDPSMRLVYPQNSVAFTRLNSRALVATRPDTIRAGQRVTLDGEIRAAGGTAVLSTFNGTARVLIYDKATRLRTRATPDADSYAYNAFQSLLFAGQATVQQGRFSVSFTVPADVVPNFGFGRVQAYAVQTDSTADAVGAYAQLVMGGTATSSGTSDTRPPSLTMSVVGSNLAAERPTVEGPVVQVRLQVADETGVNLTQTTANRGPTLQLDSNLPFRIADYYTGAADGQQGLFLISLGNLAAGTYTIRAQVFDLSNNSAQATLTFVVSDKPGLAIQRLVAAPNPVQAQSNWLMTHNQAGQPLSWTWRLIDASGRIVTERQGSCYDCAETVQIGRYDAQTMPLARGIYILQVQAQNPETGEQAAASTRLLNQND</sequence>
<dbReference type="CDD" id="cd02258">
    <property type="entry name" value="Peptidase_C25_N"/>
    <property type="match status" value="1"/>
</dbReference>
<dbReference type="InterPro" id="IPR001769">
    <property type="entry name" value="Gingipain"/>
</dbReference>
<dbReference type="NCBIfam" id="NF033707">
    <property type="entry name" value="T9SS_sortase"/>
    <property type="match status" value="1"/>
</dbReference>
<dbReference type="InterPro" id="IPR029031">
    <property type="entry name" value="Gingipain_N_sf"/>
</dbReference>
<dbReference type="SUPFAM" id="SSF52129">
    <property type="entry name" value="Caspase-like"/>
    <property type="match status" value="1"/>
</dbReference>
<dbReference type="Proteomes" id="UP000011058">
    <property type="component" value="Chromosome"/>
</dbReference>
<dbReference type="Gene3D" id="3.40.50.1460">
    <property type="match status" value="1"/>
</dbReference>
<evidence type="ECO:0000259" key="2">
    <source>
        <dbReference type="Pfam" id="PF01364"/>
    </source>
</evidence>
<dbReference type="STRING" id="1166018.FAES_0819"/>
<dbReference type="MEROPS" id="C25.004"/>
<gene>
    <name evidence="3" type="ORF">FAES_0819</name>
</gene>
<feature type="domain" description="Gingipain" evidence="2">
    <location>
        <begin position="408"/>
        <end position="795"/>
    </location>
</feature>
<dbReference type="InterPro" id="IPR029030">
    <property type="entry name" value="Caspase-like_dom_sf"/>
</dbReference>
<dbReference type="EMBL" id="HE796683">
    <property type="protein sequence ID" value="CCG98830.1"/>
    <property type="molecule type" value="Genomic_DNA"/>
</dbReference>
<dbReference type="AlphaFoldDB" id="I0K3X7"/>
<name>I0K3X7_9BACT</name>
<organism evidence="3 4">
    <name type="scientific">Fibrella aestuarina BUZ 2</name>
    <dbReference type="NCBI Taxonomy" id="1166018"/>
    <lineage>
        <taxon>Bacteria</taxon>
        <taxon>Pseudomonadati</taxon>
        <taxon>Bacteroidota</taxon>
        <taxon>Cytophagia</taxon>
        <taxon>Cytophagales</taxon>
        <taxon>Spirosomataceae</taxon>
        <taxon>Fibrella</taxon>
    </lineage>
</organism>